<dbReference type="Gene3D" id="3.40.630.30">
    <property type="match status" value="1"/>
</dbReference>
<sequence length="154" mass="17773">MPYTFQKMTEKQAEHIAYHWHYDGKYAFYNMEADEEDLAEFLNSEMRGDQYFTVMDKGELVGFFSFYQAKDNIIDMGLGMAPSLTGSGKGLSFVKAGMMFSMRKYNPKFLTLSVAAFNERAIKVYEKAGFEIVGTFVQQTNGSRFEFIKMMYTC</sequence>
<name>A0A073K1Z5_9BACI</name>
<evidence type="ECO:0000313" key="2">
    <source>
        <dbReference type="EMBL" id="KEK20581.1"/>
    </source>
</evidence>
<feature type="domain" description="N-acetyltransferase" evidence="1">
    <location>
        <begin position="3"/>
        <end position="152"/>
    </location>
</feature>
<dbReference type="OrthoDB" id="423921at2"/>
<dbReference type="EMBL" id="JOTN01000003">
    <property type="protein sequence ID" value="KEK20581.1"/>
    <property type="molecule type" value="Genomic_DNA"/>
</dbReference>
<dbReference type="PROSITE" id="PS51186">
    <property type="entry name" value="GNAT"/>
    <property type="match status" value="1"/>
</dbReference>
<keyword evidence="2" id="KW-0808">Transferase</keyword>
<dbReference type="STRING" id="574376.BAMA_14295"/>
<organism evidence="2 3">
    <name type="scientific">Bacillus manliponensis</name>
    <dbReference type="NCBI Taxonomy" id="574376"/>
    <lineage>
        <taxon>Bacteria</taxon>
        <taxon>Bacillati</taxon>
        <taxon>Bacillota</taxon>
        <taxon>Bacilli</taxon>
        <taxon>Bacillales</taxon>
        <taxon>Bacillaceae</taxon>
        <taxon>Bacillus</taxon>
        <taxon>Bacillus cereus group</taxon>
    </lineage>
</organism>
<dbReference type="RefSeq" id="WP_034636781.1">
    <property type="nucleotide sequence ID" value="NZ_CBCSJC010000004.1"/>
</dbReference>
<dbReference type="eggNOG" id="COG1670">
    <property type="taxonomic scope" value="Bacteria"/>
</dbReference>
<evidence type="ECO:0000259" key="1">
    <source>
        <dbReference type="PROSITE" id="PS51186"/>
    </source>
</evidence>
<dbReference type="Proteomes" id="UP000027822">
    <property type="component" value="Unassembled WGS sequence"/>
</dbReference>
<reference evidence="2 3" key="1">
    <citation type="submission" date="2014-06" db="EMBL/GenBank/DDBJ databases">
        <title>Draft genome sequence of Bacillus manliponensis JCM 15802 (MCCC 1A00708).</title>
        <authorList>
            <person name="Lai Q."/>
            <person name="Liu Y."/>
            <person name="Shao Z."/>
        </authorList>
    </citation>
    <scope>NUCLEOTIDE SEQUENCE [LARGE SCALE GENOMIC DNA]</scope>
    <source>
        <strain evidence="2 3">JCM 15802</strain>
    </source>
</reference>
<proteinExistence type="predicted"/>
<dbReference type="InterPro" id="IPR000182">
    <property type="entry name" value="GNAT_dom"/>
</dbReference>
<evidence type="ECO:0000313" key="3">
    <source>
        <dbReference type="Proteomes" id="UP000027822"/>
    </source>
</evidence>
<dbReference type="SUPFAM" id="SSF55729">
    <property type="entry name" value="Acyl-CoA N-acyltransferases (Nat)"/>
    <property type="match status" value="1"/>
</dbReference>
<gene>
    <name evidence="2" type="ORF">BAMA_14295</name>
</gene>
<protein>
    <submittedName>
        <fullName evidence="2">Acetyltransferase</fullName>
    </submittedName>
</protein>
<dbReference type="AlphaFoldDB" id="A0A073K1Z5"/>
<dbReference type="GO" id="GO:0016747">
    <property type="term" value="F:acyltransferase activity, transferring groups other than amino-acyl groups"/>
    <property type="evidence" value="ECO:0007669"/>
    <property type="project" value="InterPro"/>
</dbReference>
<dbReference type="InterPro" id="IPR016181">
    <property type="entry name" value="Acyl_CoA_acyltransferase"/>
</dbReference>
<comment type="caution">
    <text evidence="2">The sequence shown here is derived from an EMBL/GenBank/DDBJ whole genome shotgun (WGS) entry which is preliminary data.</text>
</comment>
<accession>A0A073K1Z5</accession>
<keyword evidence="3" id="KW-1185">Reference proteome</keyword>
<dbReference type="Pfam" id="PF13302">
    <property type="entry name" value="Acetyltransf_3"/>
    <property type="match status" value="1"/>
</dbReference>